<evidence type="ECO:0000313" key="3">
    <source>
        <dbReference type="EMBL" id="KAA0203971.1"/>
    </source>
</evidence>
<comment type="caution">
    <text evidence="3">The sequence shown here is derived from an EMBL/GenBank/DDBJ whole genome shotgun (WGS) entry which is preliminary data.</text>
</comment>
<reference evidence="3" key="3">
    <citation type="submission" date="2019-06" db="EMBL/GenBank/DDBJ databases">
        <authorList>
            <person name="Poynton C."/>
            <person name="Hasenbein S."/>
            <person name="Benoit J.B."/>
            <person name="Sepulveda M.S."/>
            <person name="Poelchau M.F."/>
            <person name="Murali S.C."/>
            <person name="Chen S."/>
            <person name="Glastad K.M."/>
            <person name="Werren J.H."/>
            <person name="Vineis J.H."/>
            <person name="Bowen J.L."/>
            <person name="Friedrich M."/>
            <person name="Jones J."/>
            <person name="Robertson H.M."/>
            <person name="Feyereisen R."/>
            <person name="Mechler-Hickson A."/>
            <person name="Mathers N."/>
            <person name="Lee C.E."/>
            <person name="Colbourne J.K."/>
            <person name="Biales A."/>
            <person name="Johnston J.S."/>
            <person name="Wellborn G.A."/>
            <person name="Rosendale A.J."/>
            <person name="Cridge A.G."/>
            <person name="Munoz-Torres M.C."/>
            <person name="Bain P.A."/>
            <person name="Manny A.R."/>
            <person name="Major K.M."/>
            <person name="Lambert F.N."/>
            <person name="Vulpe C.D."/>
            <person name="Tuck P."/>
            <person name="Blalock B.J."/>
            <person name="Lin Y.-Y."/>
            <person name="Smith M.E."/>
            <person name="Ochoa-Acuna H."/>
            <person name="Chen M.-J.M."/>
            <person name="Childers C.P."/>
            <person name="Qu J."/>
            <person name="Dugan S."/>
            <person name="Lee S.L."/>
            <person name="Chao H."/>
            <person name="Dinh H."/>
            <person name="Han Y."/>
            <person name="Doddapaneni H."/>
            <person name="Worley K.C."/>
            <person name="Muzny D.M."/>
            <person name="Gibbs R.A."/>
            <person name="Richards S."/>
        </authorList>
    </citation>
    <scope>NUCLEOTIDE SEQUENCE</scope>
    <source>
        <strain evidence="3">HAZT.00-mixed</strain>
        <tissue evidence="3">Whole organism</tissue>
    </source>
</reference>
<dbReference type="InterPro" id="IPR013783">
    <property type="entry name" value="Ig-like_fold"/>
</dbReference>
<organism evidence="3">
    <name type="scientific">Hyalella azteca</name>
    <name type="common">Amphipod</name>
    <dbReference type="NCBI Taxonomy" id="294128"/>
    <lineage>
        <taxon>Eukaryota</taxon>
        <taxon>Metazoa</taxon>
        <taxon>Ecdysozoa</taxon>
        <taxon>Arthropoda</taxon>
        <taxon>Crustacea</taxon>
        <taxon>Multicrustacea</taxon>
        <taxon>Malacostraca</taxon>
        <taxon>Eumalacostraca</taxon>
        <taxon>Peracarida</taxon>
        <taxon>Amphipoda</taxon>
        <taxon>Senticaudata</taxon>
        <taxon>Talitrida</taxon>
        <taxon>Talitroidea</taxon>
        <taxon>Hyalellidae</taxon>
        <taxon>Hyalella</taxon>
    </lineage>
</organism>
<dbReference type="Proteomes" id="UP000711488">
    <property type="component" value="Unassembled WGS sequence"/>
</dbReference>
<evidence type="ECO:0000259" key="2">
    <source>
        <dbReference type="PROSITE" id="PS50835"/>
    </source>
</evidence>
<feature type="domain" description="Ig-like" evidence="2">
    <location>
        <begin position="76"/>
        <end position="133"/>
    </location>
</feature>
<dbReference type="InterPro" id="IPR007110">
    <property type="entry name" value="Ig-like_dom"/>
</dbReference>
<dbReference type="Gene3D" id="2.60.40.10">
    <property type="entry name" value="Immunoglobulins"/>
    <property type="match status" value="2"/>
</dbReference>
<dbReference type="AlphaFoldDB" id="A0A6A0HFY7"/>
<reference evidence="3" key="1">
    <citation type="submission" date="2014-08" db="EMBL/GenBank/DDBJ databases">
        <authorList>
            <person name="Murali S."/>
            <person name="Richards S."/>
            <person name="Bandaranaike D."/>
            <person name="Bellair M."/>
            <person name="Blankenburg K."/>
            <person name="Chao H."/>
            <person name="Dinh H."/>
            <person name="Doddapaneni H."/>
            <person name="Dugan-Rocha S."/>
            <person name="Elkadiri S."/>
            <person name="Gnanaolivu R."/>
            <person name="Hughes D."/>
            <person name="Lee S."/>
            <person name="Li M."/>
            <person name="Ming W."/>
            <person name="Munidasa M."/>
            <person name="Muniz J."/>
            <person name="Nguyen L."/>
            <person name="Osuji N."/>
            <person name="Pu L.-L."/>
            <person name="Puazo M."/>
            <person name="Skinner E."/>
            <person name="Qu C."/>
            <person name="Quiroz J."/>
            <person name="Raj R."/>
            <person name="Weissenberger G."/>
            <person name="Xin Y."/>
            <person name="Zou X."/>
            <person name="Han Y."/>
            <person name="Worley K."/>
            <person name="Muzny D."/>
            <person name="Gibbs R."/>
        </authorList>
    </citation>
    <scope>NUCLEOTIDE SEQUENCE</scope>
    <source>
        <strain evidence="3">HAZT.00-mixed</strain>
        <tissue evidence="3">Whole organism</tissue>
    </source>
</reference>
<protein>
    <recommendedName>
        <fullName evidence="2">Ig-like domain-containing protein</fullName>
    </recommendedName>
</protein>
<keyword evidence="1" id="KW-1015">Disulfide bond</keyword>
<dbReference type="Pfam" id="PF08205">
    <property type="entry name" value="C2-set_2"/>
    <property type="match status" value="1"/>
</dbReference>
<evidence type="ECO:0000256" key="1">
    <source>
        <dbReference type="ARBA" id="ARBA00023157"/>
    </source>
</evidence>
<dbReference type="SUPFAM" id="SSF48726">
    <property type="entry name" value="Immunoglobulin"/>
    <property type="match status" value="2"/>
</dbReference>
<sequence length="133" mass="14905">MGERAFFRINSDPPTLVIKEVKVSDQDLYTCRVEFKFRPNAITKVNLTVIVSEAENNSIVVEMEFLLLSPTVPAGPPLILDSAGREVRGSVGPLEEGQRAHLTCRSVGGTPEPTLSWWRDGRRLKQVRNRCEI</sequence>
<gene>
    <name evidence="3" type="ORF">HAZT_HAZT002875</name>
</gene>
<dbReference type="PROSITE" id="PS50835">
    <property type="entry name" value="IG_LIKE"/>
    <property type="match status" value="1"/>
</dbReference>
<dbReference type="InterPro" id="IPR013162">
    <property type="entry name" value="CD80_C2-set"/>
</dbReference>
<dbReference type="EMBL" id="JQDR03000261">
    <property type="protein sequence ID" value="KAA0203971.1"/>
    <property type="molecule type" value="Genomic_DNA"/>
</dbReference>
<dbReference type="PANTHER" id="PTHR23278">
    <property type="entry name" value="SIDESTEP PROTEIN"/>
    <property type="match status" value="1"/>
</dbReference>
<reference evidence="3" key="2">
    <citation type="journal article" date="2018" name="Environ. Sci. Technol.">
        <title>The Toxicogenome of Hyalella azteca: A Model for Sediment Ecotoxicology and Evolutionary Toxicology.</title>
        <authorList>
            <person name="Poynton H.C."/>
            <person name="Hasenbein S."/>
            <person name="Benoit J.B."/>
            <person name="Sepulveda M.S."/>
            <person name="Poelchau M.F."/>
            <person name="Hughes D.S.T."/>
            <person name="Murali S.C."/>
            <person name="Chen S."/>
            <person name="Glastad K.M."/>
            <person name="Goodisman M.A.D."/>
            <person name="Werren J.H."/>
            <person name="Vineis J.H."/>
            <person name="Bowen J.L."/>
            <person name="Friedrich M."/>
            <person name="Jones J."/>
            <person name="Robertson H.M."/>
            <person name="Feyereisen R."/>
            <person name="Mechler-Hickson A."/>
            <person name="Mathers N."/>
            <person name="Lee C.E."/>
            <person name="Colbourne J.K."/>
            <person name="Biales A."/>
            <person name="Johnston J.S."/>
            <person name="Wellborn G.A."/>
            <person name="Rosendale A.J."/>
            <person name="Cridge A.G."/>
            <person name="Munoz-Torres M.C."/>
            <person name="Bain P.A."/>
            <person name="Manny A.R."/>
            <person name="Major K.M."/>
            <person name="Lambert F.N."/>
            <person name="Vulpe C.D."/>
            <person name="Tuck P."/>
            <person name="Blalock B.J."/>
            <person name="Lin Y.Y."/>
            <person name="Smith M.E."/>
            <person name="Ochoa-Acuna H."/>
            <person name="Chen M.M."/>
            <person name="Childers C.P."/>
            <person name="Qu J."/>
            <person name="Dugan S."/>
            <person name="Lee S.L."/>
            <person name="Chao H."/>
            <person name="Dinh H."/>
            <person name="Han Y."/>
            <person name="Doddapaneni H."/>
            <person name="Worley K.C."/>
            <person name="Muzny D.M."/>
            <person name="Gibbs R.A."/>
            <person name="Richards S."/>
        </authorList>
    </citation>
    <scope>NUCLEOTIDE SEQUENCE</scope>
    <source>
        <strain evidence="3">HAZT.00-mixed</strain>
        <tissue evidence="3">Whole organism</tissue>
    </source>
</reference>
<dbReference type="InterPro" id="IPR036179">
    <property type="entry name" value="Ig-like_dom_sf"/>
</dbReference>
<accession>A0A6A0HFY7</accession>
<feature type="non-terminal residue" evidence="3">
    <location>
        <position position="133"/>
    </location>
</feature>
<proteinExistence type="predicted"/>
<dbReference type="PANTHER" id="PTHR23278:SF19">
    <property type="entry name" value="OBSCURIN"/>
    <property type="match status" value="1"/>
</dbReference>
<name>A0A6A0HFY7_HYAAZ</name>